<protein>
    <submittedName>
        <fullName evidence="2">Uncharacterized protein</fullName>
    </submittedName>
</protein>
<dbReference type="EMBL" id="SMRP01000004">
    <property type="protein sequence ID" value="TDG24016.1"/>
    <property type="molecule type" value="Genomic_DNA"/>
</dbReference>
<proteinExistence type="predicted"/>
<keyword evidence="1" id="KW-1133">Transmembrane helix</keyword>
<dbReference type="Proteomes" id="UP000295722">
    <property type="component" value="Unassembled WGS sequence"/>
</dbReference>
<comment type="caution">
    <text evidence="2">The sequence shown here is derived from an EMBL/GenBank/DDBJ whole genome shotgun (WGS) entry which is preliminary data.</text>
</comment>
<gene>
    <name evidence="2" type="ORF">EYW47_10890</name>
</gene>
<evidence type="ECO:0000313" key="3">
    <source>
        <dbReference type="Proteomes" id="UP000295722"/>
    </source>
</evidence>
<keyword evidence="1" id="KW-0472">Membrane</keyword>
<reference evidence="2 3" key="1">
    <citation type="submission" date="2019-03" db="EMBL/GenBank/DDBJ databases">
        <title>Paraburkholderia sp. 4M-K11, isolated from subtropical forest soil.</title>
        <authorList>
            <person name="Gao Z.-H."/>
            <person name="Qiu L.-H."/>
        </authorList>
    </citation>
    <scope>NUCLEOTIDE SEQUENCE [LARGE SCALE GENOMIC DNA]</scope>
    <source>
        <strain evidence="2 3">4M-K11</strain>
    </source>
</reference>
<sequence>MLYLKNALGGIGRSVSCTARLAFAQAGGAARWRKLAVYAAMFVLPGGSIAVVLMMWADRRRAQRGEADTSVAAGAVTPRAADSAVVAAAMSAAAATTAAAKAACSGVQVACRRASTTRGTHTRAGTAALHAVHALRRWRRNDA</sequence>
<dbReference type="OrthoDB" id="9026404at2"/>
<accession>A0A4R5MBR8</accession>
<evidence type="ECO:0000313" key="2">
    <source>
        <dbReference type="EMBL" id="TDG24016.1"/>
    </source>
</evidence>
<dbReference type="AlphaFoldDB" id="A0A4R5MBR8"/>
<organism evidence="2 3">
    <name type="scientific">Paraburkholderia silviterrae</name>
    <dbReference type="NCBI Taxonomy" id="2528715"/>
    <lineage>
        <taxon>Bacteria</taxon>
        <taxon>Pseudomonadati</taxon>
        <taxon>Pseudomonadota</taxon>
        <taxon>Betaproteobacteria</taxon>
        <taxon>Burkholderiales</taxon>
        <taxon>Burkholderiaceae</taxon>
        <taxon>Paraburkholderia</taxon>
    </lineage>
</organism>
<evidence type="ECO:0000256" key="1">
    <source>
        <dbReference type="SAM" id="Phobius"/>
    </source>
</evidence>
<dbReference type="RefSeq" id="WP_133194868.1">
    <property type="nucleotide sequence ID" value="NZ_JBHUCW010000018.1"/>
</dbReference>
<feature type="transmembrane region" description="Helical" evidence="1">
    <location>
        <begin position="35"/>
        <end position="56"/>
    </location>
</feature>
<name>A0A4R5MBR8_9BURK</name>
<keyword evidence="3" id="KW-1185">Reference proteome</keyword>
<keyword evidence="1" id="KW-0812">Transmembrane</keyword>